<dbReference type="InterPro" id="IPR000073">
    <property type="entry name" value="AB_hydrolase_1"/>
</dbReference>
<protein>
    <submittedName>
        <fullName evidence="3">Pimeloyl-ACP methyl ester carboxylesterase</fullName>
    </submittedName>
</protein>
<dbReference type="GO" id="GO:0016020">
    <property type="term" value="C:membrane"/>
    <property type="evidence" value="ECO:0007669"/>
    <property type="project" value="TreeGrafter"/>
</dbReference>
<evidence type="ECO:0000313" key="3">
    <source>
        <dbReference type="EMBL" id="MBB6253983.1"/>
    </source>
</evidence>
<sequence>MASVRRAYVDGPHGQMHLRRAVPPGDGRRDAQGNTPLLCIHMSPMTGRTFEALLADLGDDRDAIAFDTPGFGQSDAPAAPPTIADYARALDAGLTALGVTGPVDVLGYHTGSMVGVEMAALMPQRVRRLTMISAPVLTDEERRQFSAYYHGLTITADGAHLVARWKSFLYHHTRPGTTVEDIAEKFPDLLVAGRKGEWGHQAAFSHDLAGRMPAVTQPVLILNTGDDLDVHTRRAAGLAPNSRILEVPGWGHGFLDLNTGDAAAVLRAFLDAEGEAPQSQVTAPASALGPRYPRQVGPFAPR</sequence>
<evidence type="ECO:0000256" key="1">
    <source>
        <dbReference type="SAM" id="MobiDB-lite"/>
    </source>
</evidence>
<organism evidence="3 4">
    <name type="scientific">Nitrospirillum iridis</name>
    <dbReference type="NCBI Taxonomy" id="765888"/>
    <lineage>
        <taxon>Bacteria</taxon>
        <taxon>Pseudomonadati</taxon>
        <taxon>Pseudomonadota</taxon>
        <taxon>Alphaproteobacteria</taxon>
        <taxon>Rhodospirillales</taxon>
        <taxon>Azospirillaceae</taxon>
        <taxon>Nitrospirillum</taxon>
    </lineage>
</organism>
<dbReference type="InterPro" id="IPR029058">
    <property type="entry name" value="AB_hydrolase_fold"/>
</dbReference>
<keyword evidence="4" id="KW-1185">Reference proteome</keyword>
<accession>A0A7X0B1D3</accession>
<dbReference type="SUPFAM" id="SSF53474">
    <property type="entry name" value="alpha/beta-Hydrolases"/>
    <property type="match status" value="1"/>
</dbReference>
<dbReference type="PANTHER" id="PTHR43798:SF33">
    <property type="entry name" value="HYDROLASE, PUTATIVE (AFU_ORTHOLOGUE AFUA_2G14860)-RELATED"/>
    <property type="match status" value="1"/>
</dbReference>
<dbReference type="InterPro" id="IPR050266">
    <property type="entry name" value="AB_hydrolase_sf"/>
</dbReference>
<feature type="region of interest" description="Disordered" evidence="1">
    <location>
        <begin position="277"/>
        <end position="302"/>
    </location>
</feature>
<gene>
    <name evidence="3" type="ORF">FHS74_004559</name>
</gene>
<dbReference type="Proteomes" id="UP000539175">
    <property type="component" value="Unassembled WGS sequence"/>
</dbReference>
<proteinExistence type="predicted"/>
<dbReference type="AlphaFoldDB" id="A0A7X0B1D3"/>
<dbReference type="Pfam" id="PF00561">
    <property type="entry name" value="Abhydrolase_1"/>
    <property type="match status" value="1"/>
</dbReference>
<feature type="region of interest" description="Disordered" evidence="1">
    <location>
        <begin position="1"/>
        <end position="34"/>
    </location>
</feature>
<evidence type="ECO:0000313" key="4">
    <source>
        <dbReference type="Proteomes" id="UP000539175"/>
    </source>
</evidence>
<comment type="caution">
    <text evidence="3">The sequence shown here is derived from an EMBL/GenBank/DDBJ whole genome shotgun (WGS) entry which is preliminary data.</text>
</comment>
<dbReference type="Gene3D" id="3.40.50.1820">
    <property type="entry name" value="alpha/beta hydrolase"/>
    <property type="match status" value="1"/>
</dbReference>
<name>A0A7X0B1D3_9PROT</name>
<reference evidence="3 4" key="1">
    <citation type="submission" date="2020-08" db="EMBL/GenBank/DDBJ databases">
        <title>Genomic Encyclopedia of Type Strains, Phase IV (KMG-IV): sequencing the most valuable type-strain genomes for metagenomic binning, comparative biology and taxonomic classification.</title>
        <authorList>
            <person name="Goeker M."/>
        </authorList>
    </citation>
    <scope>NUCLEOTIDE SEQUENCE [LARGE SCALE GENOMIC DNA]</scope>
    <source>
        <strain evidence="3 4">DSM 22198</strain>
    </source>
</reference>
<evidence type="ECO:0000259" key="2">
    <source>
        <dbReference type="Pfam" id="PF00561"/>
    </source>
</evidence>
<dbReference type="RefSeq" id="WP_184805629.1">
    <property type="nucleotide sequence ID" value="NZ_JACIIZ010000014.1"/>
</dbReference>
<feature type="domain" description="AB hydrolase-1" evidence="2">
    <location>
        <begin position="36"/>
        <end position="256"/>
    </location>
</feature>
<dbReference type="EMBL" id="JACIIZ010000014">
    <property type="protein sequence ID" value="MBB6253983.1"/>
    <property type="molecule type" value="Genomic_DNA"/>
</dbReference>
<dbReference type="PANTHER" id="PTHR43798">
    <property type="entry name" value="MONOACYLGLYCEROL LIPASE"/>
    <property type="match status" value="1"/>
</dbReference>